<feature type="signal peptide" evidence="2">
    <location>
        <begin position="1"/>
        <end position="25"/>
    </location>
</feature>
<evidence type="ECO:0000256" key="1">
    <source>
        <dbReference type="SAM" id="MobiDB-lite"/>
    </source>
</evidence>
<keyword evidence="2" id="KW-0732">Signal</keyword>
<feature type="region of interest" description="Disordered" evidence="1">
    <location>
        <begin position="33"/>
        <end position="84"/>
    </location>
</feature>
<dbReference type="RefSeq" id="WP_170211718.1">
    <property type="nucleotide sequence ID" value="NZ_RBXO01000001.1"/>
</dbReference>
<evidence type="ECO:0000313" key="4">
    <source>
        <dbReference type="Proteomes" id="UP000282084"/>
    </source>
</evidence>
<gene>
    <name evidence="3" type="ORF">C8E97_1945</name>
</gene>
<evidence type="ECO:0000313" key="3">
    <source>
        <dbReference type="EMBL" id="RKT53385.1"/>
    </source>
</evidence>
<keyword evidence="4" id="KW-1185">Reference proteome</keyword>
<feature type="compositionally biased region" description="Low complexity" evidence="1">
    <location>
        <begin position="46"/>
        <end position="57"/>
    </location>
</feature>
<dbReference type="PROSITE" id="PS51257">
    <property type="entry name" value="PROKAR_LIPOPROTEIN"/>
    <property type="match status" value="1"/>
</dbReference>
<name>A0A495VYB6_9PSEU</name>
<dbReference type="EMBL" id="RBXO01000001">
    <property type="protein sequence ID" value="RKT53385.1"/>
    <property type="molecule type" value="Genomic_DNA"/>
</dbReference>
<feature type="chain" id="PRO_5019866716" evidence="2">
    <location>
        <begin position="26"/>
        <end position="207"/>
    </location>
</feature>
<reference evidence="3 4" key="1">
    <citation type="submission" date="2018-10" db="EMBL/GenBank/DDBJ databases">
        <title>Sequencing the genomes of 1000 actinobacteria strains.</title>
        <authorList>
            <person name="Klenk H.-P."/>
        </authorList>
    </citation>
    <scope>NUCLEOTIDE SEQUENCE [LARGE SCALE GENOMIC DNA]</scope>
    <source>
        <strain evidence="3 4">DSM 43800</strain>
    </source>
</reference>
<organism evidence="3 4">
    <name type="scientific">Saccharothrix australiensis</name>
    <dbReference type="NCBI Taxonomy" id="2072"/>
    <lineage>
        <taxon>Bacteria</taxon>
        <taxon>Bacillati</taxon>
        <taxon>Actinomycetota</taxon>
        <taxon>Actinomycetes</taxon>
        <taxon>Pseudonocardiales</taxon>
        <taxon>Pseudonocardiaceae</taxon>
        <taxon>Saccharothrix</taxon>
    </lineage>
</organism>
<evidence type="ECO:0000256" key="2">
    <source>
        <dbReference type="SAM" id="SignalP"/>
    </source>
</evidence>
<dbReference type="AlphaFoldDB" id="A0A495VYB6"/>
<proteinExistence type="predicted"/>
<protein>
    <submittedName>
        <fullName evidence="3">Uncharacterized protein DUF3558</fullName>
    </submittedName>
</protein>
<comment type="caution">
    <text evidence="3">The sequence shown here is derived from an EMBL/GenBank/DDBJ whole genome shotgun (WGS) entry which is preliminary data.</text>
</comment>
<sequence length="207" mass="21051">MHLRRASALTAVLALAATLGLSACATTVTGSAVPVAGGATGERTGSGKPTSTKPSSTGDRKDTSTKGAPESGSTKPAGKVKIGTKKKTSGYEDCDILSPEDVAGAIGAQKAGEKGCVQSTESPFAVVLFMVTFAEYEGEAREIEVGGNTAYEVKEKGGDCSVVVMLTDDPSEITPAFLASVTPIDSFDPCEVALKLATKGFEKIPNA</sequence>
<dbReference type="Proteomes" id="UP000282084">
    <property type="component" value="Unassembled WGS sequence"/>
</dbReference>
<accession>A0A495VYB6</accession>